<dbReference type="Proteomes" id="UP000464787">
    <property type="component" value="Chromosome"/>
</dbReference>
<dbReference type="PANTHER" id="PTHR35004">
    <property type="entry name" value="TRANSPOSASE RV3428C-RELATED"/>
    <property type="match status" value="1"/>
</dbReference>
<sequence length="376" mass="42660">MPWSTRDTMSLREEFVSLALQDGANRRELCRRFGISAQTGYKWIARYKQLGSSGLSDLSRRPQSSPAATAQALQQAVVALRLQHPAWGGRKLSERLHTLGHPRLAPSTVNSILHRHGLISSAASAAATPWQRFERERPNALWQIDFKGHFPLASGRCHPLTLLDDHSRFNLAIRACPGETSQAVEQHLVDVFRRYGMPEQINADNGAPWGVPSQPGQLSGLAVWLIRCGVRVSFSRPYHPQTNGKDERFHRTLKAEVLQGRVFSDLGSAQQAFDLWRDVYNQQRPHQDIAMQTPMSRYQASPRCYPEVLPEIEYGPGDTVMTVKWLGELRFRGRRYRVSNALRGLPVAVRPHGQTDGLFNVFFMHHWLQQIDLRAH</sequence>
<dbReference type="InterPro" id="IPR009057">
    <property type="entry name" value="Homeodomain-like_sf"/>
</dbReference>
<protein>
    <submittedName>
        <fullName evidence="2">IS481 family transposase</fullName>
    </submittedName>
</protein>
<proteinExistence type="predicted"/>
<name>A0A857J7Q8_9BURK</name>
<feature type="domain" description="Integrase catalytic" evidence="1">
    <location>
        <begin position="134"/>
        <end position="302"/>
    </location>
</feature>
<dbReference type="InterPro" id="IPR036397">
    <property type="entry name" value="RNaseH_sf"/>
</dbReference>
<dbReference type="InterPro" id="IPR012337">
    <property type="entry name" value="RNaseH-like_sf"/>
</dbReference>
<dbReference type="GO" id="GO:0003676">
    <property type="term" value="F:nucleic acid binding"/>
    <property type="evidence" value="ECO:0007669"/>
    <property type="project" value="InterPro"/>
</dbReference>
<dbReference type="GO" id="GO:0015074">
    <property type="term" value="P:DNA integration"/>
    <property type="evidence" value="ECO:0007669"/>
    <property type="project" value="InterPro"/>
</dbReference>
<keyword evidence="3" id="KW-1185">Reference proteome</keyword>
<dbReference type="Pfam" id="PF13565">
    <property type="entry name" value="HTH_32"/>
    <property type="match status" value="1"/>
</dbReference>
<dbReference type="SUPFAM" id="SSF53098">
    <property type="entry name" value="Ribonuclease H-like"/>
    <property type="match status" value="1"/>
</dbReference>
<dbReference type="PROSITE" id="PS50994">
    <property type="entry name" value="INTEGRASE"/>
    <property type="match status" value="1"/>
</dbReference>
<accession>A0A857J7Q8</accession>
<gene>
    <name evidence="2" type="ORF">GT347_15585</name>
</gene>
<evidence type="ECO:0000313" key="2">
    <source>
        <dbReference type="EMBL" id="QHI99273.1"/>
    </source>
</evidence>
<dbReference type="AlphaFoldDB" id="A0A857J7Q8"/>
<reference evidence="2 3" key="1">
    <citation type="submission" date="2020-01" db="EMBL/GenBank/DDBJ databases">
        <title>Genome sequencing of strain KACC 21265.</title>
        <authorList>
            <person name="Heo J."/>
            <person name="Kim S.-J."/>
            <person name="Kim J.-S."/>
            <person name="Hong S.-B."/>
            <person name="Kwon S.-W."/>
        </authorList>
    </citation>
    <scope>NUCLEOTIDE SEQUENCE [LARGE SCALE GENOMIC DNA]</scope>
    <source>
        <strain evidence="2 3">KACC 21265</strain>
    </source>
</reference>
<dbReference type="RefSeq" id="WP_160553055.1">
    <property type="nucleotide sequence ID" value="NZ_CP047650.1"/>
</dbReference>
<dbReference type="KEGG" id="xyk:GT347_15585"/>
<dbReference type="SUPFAM" id="SSF46689">
    <property type="entry name" value="Homeodomain-like"/>
    <property type="match status" value="1"/>
</dbReference>
<dbReference type="InterPro" id="IPR047656">
    <property type="entry name" value="IS481-like_transpos"/>
</dbReference>
<organism evidence="2 3">
    <name type="scientific">Xylophilus rhododendri</name>
    <dbReference type="NCBI Taxonomy" id="2697032"/>
    <lineage>
        <taxon>Bacteria</taxon>
        <taxon>Pseudomonadati</taxon>
        <taxon>Pseudomonadota</taxon>
        <taxon>Betaproteobacteria</taxon>
        <taxon>Burkholderiales</taxon>
        <taxon>Xylophilus</taxon>
    </lineage>
</organism>
<dbReference type="PANTHER" id="PTHR35004:SF6">
    <property type="entry name" value="TRANSPOSASE"/>
    <property type="match status" value="1"/>
</dbReference>
<dbReference type="InterPro" id="IPR001584">
    <property type="entry name" value="Integrase_cat-core"/>
</dbReference>
<evidence type="ECO:0000313" key="3">
    <source>
        <dbReference type="Proteomes" id="UP000464787"/>
    </source>
</evidence>
<evidence type="ECO:0000259" key="1">
    <source>
        <dbReference type="PROSITE" id="PS50994"/>
    </source>
</evidence>
<dbReference type="EMBL" id="CP047650">
    <property type="protein sequence ID" value="QHI99273.1"/>
    <property type="molecule type" value="Genomic_DNA"/>
</dbReference>
<dbReference type="Pfam" id="PF13683">
    <property type="entry name" value="rve_3"/>
    <property type="match status" value="1"/>
</dbReference>
<dbReference type="NCBIfam" id="NF033577">
    <property type="entry name" value="transpos_IS481"/>
    <property type="match status" value="1"/>
</dbReference>
<dbReference type="Gene3D" id="3.30.420.10">
    <property type="entry name" value="Ribonuclease H-like superfamily/Ribonuclease H"/>
    <property type="match status" value="1"/>
</dbReference>